<dbReference type="EC" id="6.3.2.1" evidence="8"/>
<evidence type="ECO:0000256" key="5">
    <source>
        <dbReference type="ARBA" id="ARBA00022741"/>
    </source>
</evidence>
<evidence type="ECO:0000313" key="10">
    <source>
        <dbReference type="Proteomes" id="UP000423525"/>
    </source>
</evidence>
<dbReference type="GO" id="GO:0004592">
    <property type="term" value="F:pantoate-beta-alanine ligase activity"/>
    <property type="evidence" value="ECO:0007669"/>
    <property type="project" value="UniProtKB-UniRule"/>
</dbReference>
<proteinExistence type="inferred from homology"/>
<reference evidence="9 10" key="1">
    <citation type="submission" date="2019-11" db="EMBL/GenBank/DDBJ databases">
        <authorList>
            <person name="Brisse S."/>
        </authorList>
    </citation>
    <scope>NUCLEOTIDE SEQUENCE [LARGE SCALE GENOMIC DNA]</scope>
    <source>
        <strain evidence="9">FRC0190</strain>
    </source>
</reference>
<evidence type="ECO:0000256" key="2">
    <source>
        <dbReference type="ARBA" id="ARBA00009256"/>
    </source>
</evidence>
<dbReference type="Gene3D" id="3.30.1300.10">
    <property type="entry name" value="Pantoate-beta-alanine ligase, C-terminal domain"/>
    <property type="match status" value="1"/>
</dbReference>
<keyword evidence="5 8" id="KW-0547">Nucleotide-binding</keyword>
<dbReference type="Gene3D" id="3.40.50.620">
    <property type="entry name" value="HUPs"/>
    <property type="match status" value="1"/>
</dbReference>
<feature type="binding site" evidence="8">
    <location>
        <begin position="190"/>
        <end position="193"/>
    </location>
    <ligand>
        <name>ATP</name>
        <dbReference type="ChEBI" id="CHEBI:30616"/>
    </ligand>
</feature>
<evidence type="ECO:0000256" key="8">
    <source>
        <dbReference type="HAMAP-Rule" id="MF_00158"/>
    </source>
</evidence>
<keyword evidence="6 8" id="KW-0067">ATP-binding</keyword>
<keyword evidence="3 8" id="KW-0436">Ligase</keyword>
<name>A0A6I8MIY8_9CORY</name>
<dbReference type="HAMAP" id="MF_00158">
    <property type="entry name" value="PanC"/>
    <property type="match status" value="1"/>
</dbReference>
<dbReference type="Proteomes" id="UP000423525">
    <property type="component" value="Chromosome"/>
</dbReference>
<dbReference type="GO" id="GO:0005829">
    <property type="term" value="C:cytosol"/>
    <property type="evidence" value="ECO:0007669"/>
    <property type="project" value="TreeGrafter"/>
</dbReference>
<dbReference type="UniPathway" id="UPA00028">
    <property type="reaction ID" value="UER00005"/>
</dbReference>
<feature type="active site" description="Proton donor" evidence="8">
    <location>
        <position position="38"/>
    </location>
</feature>
<feature type="binding site" evidence="8">
    <location>
        <position position="65"/>
    </location>
    <ligand>
        <name>(R)-pantoate</name>
        <dbReference type="ChEBI" id="CHEBI:15980"/>
    </ligand>
</feature>
<dbReference type="InterPro" id="IPR003721">
    <property type="entry name" value="Pantoate_ligase"/>
</dbReference>
<comment type="similarity">
    <text evidence="2 8">Belongs to the pantothenate synthetase family.</text>
</comment>
<evidence type="ECO:0000313" key="9">
    <source>
        <dbReference type="EMBL" id="VZH86484.1"/>
    </source>
</evidence>
<dbReference type="CDD" id="cd00560">
    <property type="entry name" value="PanC"/>
    <property type="match status" value="1"/>
</dbReference>
<evidence type="ECO:0000256" key="6">
    <source>
        <dbReference type="ARBA" id="ARBA00022840"/>
    </source>
</evidence>
<evidence type="ECO:0000256" key="3">
    <source>
        <dbReference type="ARBA" id="ARBA00022598"/>
    </source>
</evidence>
<evidence type="ECO:0000256" key="1">
    <source>
        <dbReference type="ARBA" id="ARBA00004990"/>
    </source>
</evidence>
<dbReference type="AlphaFoldDB" id="A0A6I8MIY8"/>
<dbReference type="GO" id="GO:0005524">
    <property type="term" value="F:ATP binding"/>
    <property type="evidence" value="ECO:0007669"/>
    <property type="project" value="UniProtKB-KW"/>
</dbReference>
<comment type="function">
    <text evidence="8">Catalyzes the condensation of pantoate with beta-alanine in an ATP-dependent reaction via a pantoyl-adenylate intermediate.</text>
</comment>
<dbReference type="GO" id="GO:0015940">
    <property type="term" value="P:pantothenate biosynthetic process"/>
    <property type="evidence" value="ECO:0007669"/>
    <property type="project" value="UniProtKB-UniRule"/>
</dbReference>
<protein>
    <recommendedName>
        <fullName evidence="8">Pantothenate synthetase</fullName>
        <shortName evidence="8">PS</shortName>
        <ecNumber evidence="8">6.3.2.1</ecNumber>
    </recommendedName>
    <alternativeName>
        <fullName evidence="8">Pantoate--beta-alanine ligase</fullName>
    </alternativeName>
    <alternativeName>
        <fullName evidence="8">Pantoate-activating enzyme</fullName>
    </alternativeName>
</protein>
<dbReference type="RefSeq" id="WP_155874455.1">
    <property type="nucleotide sequence ID" value="NZ_CP168248.1"/>
</dbReference>
<comment type="subcellular location">
    <subcellularLocation>
        <location evidence="8">Cytoplasm</location>
    </subcellularLocation>
</comment>
<dbReference type="PANTHER" id="PTHR21299:SF1">
    <property type="entry name" value="PANTOATE--BETA-ALANINE LIGASE"/>
    <property type="match status" value="1"/>
</dbReference>
<feature type="binding site" evidence="8">
    <location>
        <position position="182"/>
    </location>
    <ligand>
        <name>ATP</name>
        <dbReference type="ChEBI" id="CHEBI:30616"/>
    </ligand>
</feature>
<sequence>MTSITHTISELHKLTHQAIADGRPVVLIPTMGALHEGHLSLVDTAYSLELDNPFVVMSIFVNPLQFAAGEDLDSYPRTLDADAAKLAAHPHKVHAIFAPSPAEMYPLGPRTTITPGAAALRFEGATRPTHFAGVLTVVNKLFQITQCQHAIFGEKDFQQLALIRQMVADFNLPVHVHGSPLIRDHDGVALSSRNAYLSEAERVEARRISAALRHAAMFHVKHDIIAAATHAMAGMDIDYIDVVTPDFQEPTAGDALHGDARIITAVKVGNTRLLDNMAVNIEKPNA</sequence>
<dbReference type="KEGG" id="crf:FRC0190_02389"/>
<comment type="subunit">
    <text evidence="8">Homodimer.</text>
</comment>
<organism evidence="9 10">
    <name type="scientific">Corynebacterium rouxii</name>
    <dbReference type="NCBI Taxonomy" id="2719119"/>
    <lineage>
        <taxon>Bacteria</taxon>
        <taxon>Bacillati</taxon>
        <taxon>Actinomycetota</taxon>
        <taxon>Actinomycetes</taxon>
        <taxon>Mycobacteriales</taxon>
        <taxon>Corynebacteriaceae</taxon>
        <taxon>Corynebacterium</taxon>
    </lineage>
</organism>
<dbReference type="PANTHER" id="PTHR21299">
    <property type="entry name" value="CYTIDYLATE KINASE/PANTOATE-BETA-ALANINE LIGASE"/>
    <property type="match status" value="1"/>
</dbReference>
<gene>
    <name evidence="8" type="primary">panC</name>
    <name evidence="9" type="ORF">FRC0190_02389</name>
</gene>
<keyword evidence="4 8" id="KW-0566">Pantothenate biosynthesis</keyword>
<comment type="catalytic activity">
    <reaction evidence="7 8">
        <text>(R)-pantoate + beta-alanine + ATP = (R)-pantothenate + AMP + diphosphate + H(+)</text>
        <dbReference type="Rhea" id="RHEA:10912"/>
        <dbReference type="ChEBI" id="CHEBI:15378"/>
        <dbReference type="ChEBI" id="CHEBI:15980"/>
        <dbReference type="ChEBI" id="CHEBI:29032"/>
        <dbReference type="ChEBI" id="CHEBI:30616"/>
        <dbReference type="ChEBI" id="CHEBI:33019"/>
        <dbReference type="ChEBI" id="CHEBI:57966"/>
        <dbReference type="ChEBI" id="CHEBI:456215"/>
        <dbReference type="EC" id="6.3.2.1"/>
    </reaction>
</comment>
<dbReference type="SUPFAM" id="SSF52374">
    <property type="entry name" value="Nucleotidylyl transferase"/>
    <property type="match status" value="1"/>
</dbReference>
<comment type="pathway">
    <text evidence="1 8">Cofactor biosynthesis; (R)-pantothenate biosynthesis; (R)-pantothenate from (R)-pantoate and beta-alanine: step 1/1.</text>
</comment>
<dbReference type="InterPro" id="IPR042176">
    <property type="entry name" value="Pantoate_ligase_C"/>
</dbReference>
<dbReference type="NCBIfam" id="TIGR00018">
    <property type="entry name" value="panC"/>
    <property type="match status" value="1"/>
</dbReference>
<dbReference type="Pfam" id="PF02569">
    <property type="entry name" value="Pantoate_ligase"/>
    <property type="match status" value="1"/>
</dbReference>
<comment type="miscellaneous">
    <text evidence="8">The reaction proceeds by a bi uni uni bi ping pong mechanism.</text>
</comment>
<feature type="binding site" evidence="8">
    <location>
        <position position="65"/>
    </location>
    <ligand>
        <name>beta-alanine</name>
        <dbReference type="ChEBI" id="CHEBI:57966"/>
    </ligand>
</feature>
<dbReference type="InterPro" id="IPR014729">
    <property type="entry name" value="Rossmann-like_a/b/a_fold"/>
</dbReference>
<feature type="binding site" evidence="8">
    <location>
        <position position="159"/>
    </location>
    <ligand>
        <name>(R)-pantoate</name>
        <dbReference type="ChEBI" id="CHEBI:15980"/>
    </ligand>
</feature>
<evidence type="ECO:0000256" key="7">
    <source>
        <dbReference type="ARBA" id="ARBA00048258"/>
    </source>
</evidence>
<accession>A0A6I8MIY8</accession>
<feature type="binding site" evidence="8">
    <location>
        <begin position="31"/>
        <end position="38"/>
    </location>
    <ligand>
        <name>ATP</name>
        <dbReference type="ChEBI" id="CHEBI:30616"/>
    </ligand>
</feature>
<dbReference type="EMBL" id="LR738855">
    <property type="protein sequence ID" value="VZH86484.1"/>
    <property type="molecule type" value="Genomic_DNA"/>
</dbReference>
<feature type="binding site" evidence="8">
    <location>
        <begin position="153"/>
        <end position="156"/>
    </location>
    <ligand>
        <name>ATP</name>
        <dbReference type="ChEBI" id="CHEBI:30616"/>
    </ligand>
</feature>
<keyword evidence="8" id="KW-0963">Cytoplasm</keyword>
<evidence type="ECO:0000256" key="4">
    <source>
        <dbReference type="ARBA" id="ARBA00022655"/>
    </source>
</evidence>